<proteinExistence type="predicted"/>
<name>A0A3G5A4J7_9VIRU</name>
<protein>
    <submittedName>
        <fullName evidence="1">Uncharacterized protein</fullName>
    </submittedName>
</protein>
<dbReference type="EMBL" id="MK072274">
    <property type="protein sequence ID" value="AYV81414.1"/>
    <property type="molecule type" value="Genomic_DNA"/>
</dbReference>
<evidence type="ECO:0000313" key="1">
    <source>
        <dbReference type="EMBL" id="AYV81414.1"/>
    </source>
</evidence>
<reference evidence="1" key="1">
    <citation type="submission" date="2018-10" db="EMBL/GenBank/DDBJ databases">
        <title>Hidden diversity of soil giant viruses.</title>
        <authorList>
            <person name="Schulz F."/>
            <person name="Alteio L."/>
            <person name="Goudeau D."/>
            <person name="Ryan E.M."/>
            <person name="Malmstrom R.R."/>
            <person name="Blanchard J."/>
            <person name="Woyke T."/>
        </authorList>
    </citation>
    <scope>NUCLEOTIDE SEQUENCE</scope>
    <source>
        <strain evidence="1">HAV1</strain>
    </source>
</reference>
<gene>
    <name evidence="1" type="ORF">Harvfovirus32_10</name>
</gene>
<sequence length="48" mass="5596">MTDWEIKDDTYGLNRLPISVLKQATRIRTKISGNSEFFTYFDVSFGSF</sequence>
<organism evidence="1">
    <name type="scientific">Harvfovirus sp</name>
    <dbReference type="NCBI Taxonomy" id="2487768"/>
    <lineage>
        <taxon>Viruses</taxon>
        <taxon>Varidnaviria</taxon>
        <taxon>Bamfordvirae</taxon>
        <taxon>Nucleocytoviricota</taxon>
        <taxon>Megaviricetes</taxon>
        <taxon>Imitervirales</taxon>
        <taxon>Mimiviridae</taxon>
        <taxon>Klosneuvirinae</taxon>
    </lineage>
</organism>
<accession>A0A3G5A4J7</accession>